<evidence type="ECO:0000313" key="1">
    <source>
        <dbReference type="EMBL" id="AHC38079.1"/>
    </source>
</evidence>
<dbReference type="EMBL" id="CP006852">
    <property type="protein sequence ID" value="AHC38079.1"/>
    <property type="molecule type" value="Genomic_DNA"/>
</dbReference>
<reference evidence="1 2" key="1">
    <citation type="journal article" date="2014" name="Genome Announc.">
        <title>Complete Genome Sequence of Pseudomonas sp. Strain TKP, Isolated from a gamma-Hexachlorocyclohexane-Degrading Mixed Culture.</title>
        <authorList>
            <person name="Ohtsubo Y."/>
            <person name="Kishida K."/>
            <person name="Sato T."/>
            <person name="Tabata M."/>
            <person name="Kawasumi T."/>
            <person name="Ogura Y."/>
            <person name="Hayashi T."/>
            <person name="Tsuda M."/>
            <person name="Nagata Y."/>
        </authorList>
    </citation>
    <scope>NUCLEOTIDE SEQUENCE [LARGE SCALE GENOMIC DNA]</scope>
    <source>
        <strain evidence="1 2">TKP</strain>
    </source>
</reference>
<evidence type="ECO:0000313" key="2">
    <source>
        <dbReference type="Proteomes" id="UP000018725"/>
    </source>
</evidence>
<sequence>MDVHAAIAFCVKVTDQEYQQAYADWEFKSSVIKGPNPHLVKYMILVSEKLKPLCTFEIYKWSTELIDGEHLWTVSFSKRWLKVWPLDSVVKAKDAAHGFFMPSILNGYDQEALDQCVTDLDYVVRKPEMKVGMDLDAAVDAVSTRYSVDPSQVTISIVNSNARFPRPSSTGAAPLLLQTSE</sequence>
<organism evidence="1 2">
    <name type="scientific">Pseudomonas gorinensis</name>
    <dbReference type="NCBI Taxonomy" id="3240790"/>
    <lineage>
        <taxon>Bacteria</taxon>
        <taxon>Pseudomonadati</taxon>
        <taxon>Pseudomonadota</taxon>
        <taxon>Gammaproteobacteria</taxon>
        <taxon>Pseudomonadales</taxon>
        <taxon>Pseudomonadaceae</taxon>
        <taxon>Pseudomonas</taxon>
    </lineage>
</organism>
<gene>
    <name evidence="1" type="ORF">U771_28035</name>
</gene>
<keyword evidence="2" id="KW-1185">Reference proteome</keyword>
<dbReference type="Proteomes" id="UP000018725">
    <property type="component" value="Chromosome"/>
</dbReference>
<proteinExistence type="predicted"/>
<protein>
    <submittedName>
        <fullName evidence="1">Uncharacterized protein</fullName>
    </submittedName>
</protein>
<name>A0ACA7PE22_9PSED</name>
<accession>A0ACA7PE22</accession>